<evidence type="ECO:0000313" key="2">
    <source>
        <dbReference type="EMBL" id="GJE61662.1"/>
    </source>
</evidence>
<dbReference type="Proteomes" id="UP001055057">
    <property type="component" value="Unassembled WGS sequence"/>
</dbReference>
<proteinExistence type="predicted"/>
<comment type="caution">
    <text evidence="2">The sequence shown here is derived from an EMBL/GenBank/DDBJ whole genome shotgun (WGS) entry which is preliminary data.</text>
</comment>
<accession>A0ABQ4U4A7</accession>
<feature type="chain" id="PRO_5047126412" evidence="1">
    <location>
        <begin position="21"/>
        <end position="152"/>
    </location>
</feature>
<gene>
    <name evidence="2" type="ORF">MPOCJGCO_3785</name>
</gene>
<feature type="signal peptide" evidence="1">
    <location>
        <begin position="1"/>
        <end position="20"/>
    </location>
</feature>
<dbReference type="RefSeq" id="WP_238184224.1">
    <property type="nucleotide sequence ID" value="NZ_BPRB01000235.1"/>
</dbReference>
<reference evidence="2" key="2">
    <citation type="submission" date="2021-08" db="EMBL/GenBank/DDBJ databases">
        <authorList>
            <person name="Tani A."/>
            <person name="Ola A."/>
            <person name="Ogura Y."/>
            <person name="Katsura K."/>
            <person name="Hayashi T."/>
        </authorList>
    </citation>
    <scope>NUCLEOTIDE SEQUENCE</scope>
    <source>
        <strain evidence="2">DSM 23632</strain>
    </source>
</reference>
<keyword evidence="1" id="KW-0732">Signal</keyword>
<evidence type="ECO:0000313" key="3">
    <source>
        <dbReference type="Proteomes" id="UP001055057"/>
    </source>
</evidence>
<reference evidence="2" key="1">
    <citation type="journal article" date="2021" name="Front. Microbiol.">
        <title>Comprehensive Comparative Genomics and Phenotyping of Methylobacterium Species.</title>
        <authorList>
            <person name="Alessa O."/>
            <person name="Ogura Y."/>
            <person name="Fujitani Y."/>
            <person name="Takami H."/>
            <person name="Hayashi T."/>
            <person name="Sahin N."/>
            <person name="Tani A."/>
        </authorList>
    </citation>
    <scope>NUCLEOTIDE SEQUENCE</scope>
    <source>
        <strain evidence="2">DSM 23632</strain>
    </source>
</reference>
<dbReference type="EMBL" id="BPRB01000235">
    <property type="protein sequence ID" value="GJE61662.1"/>
    <property type="molecule type" value="Genomic_DNA"/>
</dbReference>
<protein>
    <submittedName>
        <fullName evidence="2">Uncharacterized protein</fullName>
    </submittedName>
</protein>
<evidence type="ECO:0000256" key="1">
    <source>
        <dbReference type="SAM" id="SignalP"/>
    </source>
</evidence>
<keyword evidence="3" id="KW-1185">Reference proteome</keyword>
<name>A0ABQ4U4A7_9HYPH</name>
<sequence>MRATTLVLVVLCAAPGWASAAPHVLRPDQGGTYAAGGRFTVPDAVRIVISGERVEVIEKGSRRVLFIESFCSMNCQIDPPTDPRVGFSASLVRRPEDRGKISDPFDDTSLSINADSRPGIVTLTNGAPGTYQGRSLSALRHLYDQPFTQCSR</sequence>
<organism evidence="2 3">
    <name type="scientific">Methylobacterium trifolii</name>
    <dbReference type="NCBI Taxonomy" id="1003092"/>
    <lineage>
        <taxon>Bacteria</taxon>
        <taxon>Pseudomonadati</taxon>
        <taxon>Pseudomonadota</taxon>
        <taxon>Alphaproteobacteria</taxon>
        <taxon>Hyphomicrobiales</taxon>
        <taxon>Methylobacteriaceae</taxon>
        <taxon>Methylobacterium</taxon>
    </lineage>
</organism>